<dbReference type="OrthoDB" id="294295at2759"/>
<reference evidence="2 3" key="1">
    <citation type="submission" date="2017-09" db="EMBL/GenBank/DDBJ databases">
        <title>WGS assembly of Aquilegia coerulea Goldsmith.</title>
        <authorList>
            <person name="Hodges S."/>
            <person name="Kramer E."/>
            <person name="Nordborg M."/>
            <person name="Tomkins J."/>
            <person name="Borevitz J."/>
            <person name="Derieg N."/>
            <person name="Yan J."/>
            <person name="Mihaltcheva S."/>
            <person name="Hayes R.D."/>
            <person name="Rokhsar D."/>
        </authorList>
    </citation>
    <scope>NUCLEOTIDE SEQUENCE [LARGE SCALE GENOMIC DNA]</scope>
    <source>
        <strain evidence="3">cv. Goldsmith</strain>
    </source>
</reference>
<keyword evidence="3" id="KW-1185">Reference proteome</keyword>
<organism evidence="2 3">
    <name type="scientific">Aquilegia coerulea</name>
    <name type="common">Rocky mountain columbine</name>
    <dbReference type="NCBI Taxonomy" id="218851"/>
    <lineage>
        <taxon>Eukaryota</taxon>
        <taxon>Viridiplantae</taxon>
        <taxon>Streptophyta</taxon>
        <taxon>Embryophyta</taxon>
        <taxon>Tracheophyta</taxon>
        <taxon>Spermatophyta</taxon>
        <taxon>Magnoliopsida</taxon>
        <taxon>Ranunculales</taxon>
        <taxon>Ranunculaceae</taxon>
        <taxon>Thalictroideae</taxon>
        <taxon>Aquilegia</taxon>
    </lineage>
</organism>
<evidence type="ECO:0000313" key="2">
    <source>
        <dbReference type="EMBL" id="PIA62489.1"/>
    </source>
</evidence>
<protein>
    <submittedName>
        <fullName evidence="2">Uncharacterized protein</fullName>
    </submittedName>
</protein>
<gene>
    <name evidence="2" type="ORF">AQUCO_00200481v1</name>
</gene>
<accession>A0A2G5F3E9</accession>
<dbReference type="EMBL" id="KZ305019">
    <property type="protein sequence ID" value="PIA62489.1"/>
    <property type="molecule type" value="Genomic_DNA"/>
</dbReference>
<name>A0A2G5F3E9_AQUCA</name>
<proteinExistence type="predicted"/>
<evidence type="ECO:0000256" key="1">
    <source>
        <dbReference type="SAM" id="Phobius"/>
    </source>
</evidence>
<dbReference type="AlphaFoldDB" id="A0A2G5F3E9"/>
<keyword evidence="1" id="KW-1133">Transmembrane helix</keyword>
<feature type="transmembrane region" description="Helical" evidence="1">
    <location>
        <begin position="19"/>
        <end position="36"/>
    </location>
</feature>
<evidence type="ECO:0000313" key="3">
    <source>
        <dbReference type="Proteomes" id="UP000230069"/>
    </source>
</evidence>
<dbReference type="InParanoid" id="A0A2G5F3E9"/>
<sequence>MEKCSFFLFPYVPLFVNNFYLPVIFCLGLYLMSCFIQGNKNAQLPGDSLKKFGDFKNFSHKRGTTAQAWSFIVSLK</sequence>
<keyword evidence="1" id="KW-0472">Membrane</keyword>
<dbReference type="Proteomes" id="UP000230069">
    <property type="component" value="Unassembled WGS sequence"/>
</dbReference>
<keyword evidence="1" id="KW-0812">Transmembrane</keyword>